<dbReference type="SMART" id="SM00338">
    <property type="entry name" value="BRLZ"/>
    <property type="match status" value="1"/>
</dbReference>
<keyword evidence="13" id="KW-0808">Transferase</keyword>
<evidence type="ECO:0000256" key="6">
    <source>
        <dbReference type="ARBA" id="ARBA00023187"/>
    </source>
</evidence>
<dbReference type="GO" id="GO:0003700">
    <property type="term" value="F:DNA-binding transcription factor activity"/>
    <property type="evidence" value="ECO:0007669"/>
    <property type="project" value="InterPro"/>
</dbReference>
<feature type="compositionally biased region" description="Basic residues" evidence="10">
    <location>
        <begin position="13"/>
        <end position="27"/>
    </location>
</feature>
<proteinExistence type="inferred from homology"/>
<dbReference type="Pfam" id="PF01423">
    <property type="entry name" value="LSM"/>
    <property type="match status" value="1"/>
</dbReference>
<feature type="coiled-coil region" evidence="9">
    <location>
        <begin position="77"/>
        <end position="118"/>
    </location>
</feature>
<dbReference type="SUPFAM" id="SSF50182">
    <property type="entry name" value="Sm-like ribonucleoproteins"/>
    <property type="match status" value="1"/>
</dbReference>
<organism evidence="13 14">
    <name type="scientific">Stylonychia lemnae</name>
    <name type="common">Ciliate</name>
    <dbReference type="NCBI Taxonomy" id="5949"/>
    <lineage>
        <taxon>Eukaryota</taxon>
        <taxon>Sar</taxon>
        <taxon>Alveolata</taxon>
        <taxon>Ciliophora</taxon>
        <taxon>Intramacronucleata</taxon>
        <taxon>Spirotrichea</taxon>
        <taxon>Stichotrichia</taxon>
        <taxon>Sporadotrichida</taxon>
        <taxon>Oxytrichidae</taxon>
        <taxon>Stylonychinae</taxon>
        <taxon>Stylonychia</taxon>
    </lineage>
</organism>
<dbReference type="PROSITE" id="PS50217">
    <property type="entry name" value="BZIP"/>
    <property type="match status" value="1"/>
</dbReference>
<dbReference type="AlphaFoldDB" id="A0A078BAS1"/>
<evidence type="ECO:0000256" key="8">
    <source>
        <dbReference type="ARBA" id="ARBA00023274"/>
    </source>
</evidence>
<dbReference type="GO" id="GO:0000398">
    <property type="term" value="P:mRNA splicing, via spliceosome"/>
    <property type="evidence" value="ECO:0007669"/>
    <property type="project" value="InterPro"/>
</dbReference>
<keyword evidence="3" id="KW-0507">mRNA processing</keyword>
<reference evidence="13 14" key="1">
    <citation type="submission" date="2014-06" db="EMBL/GenBank/DDBJ databases">
        <authorList>
            <person name="Swart Estienne"/>
        </authorList>
    </citation>
    <scope>NUCLEOTIDE SEQUENCE [LARGE SCALE GENOMIC DNA]</scope>
    <source>
        <strain evidence="13 14">130c</strain>
    </source>
</reference>
<keyword evidence="6" id="KW-0508">mRNA splicing</keyword>
<keyword evidence="8" id="KW-0687">Ribonucleoprotein</keyword>
<dbReference type="InterPro" id="IPR001163">
    <property type="entry name" value="Sm_dom_euk/arc"/>
</dbReference>
<evidence type="ECO:0000313" key="14">
    <source>
        <dbReference type="Proteomes" id="UP000039865"/>
    </source>
</evidence>
<evidence type="ECO:0000256" key="5">
    <source>
        <dbReference type="ARBA" id="ARBA00022884"/>
    </source>
</evidence>
<name>A0A078BAS1_STYLE</name>
<comment type="subcellular location">
    <subcellularLocation>
        <location evidence="1">Nucleus</location>
    </subcellularLocation>
</comment>
<dbReference type="OrthoDB" id="10263346at2759"/>
<dbReference type="GO" id="GO:0016740">
    <property type="term" value="F:transferase activity"/>
    <property type="evidence" value="ECO:0007669"/>
    <property type="project" value="UniProtKB-KW"/>
</dbReference>
<dbReference type="GO" id="GO:0003729">
    <property type="term" value="F:mRNA binding"/>
    <property type="evidence" value="ECO:0007669"/>
    <property type="project" value="TreeGrafter"/>
</dbReference>
<dbReference type="InParanoid" id="A0A078BAS1"/>
<dbReference type="InterPro" id="IPR044642">
    <property type="entry name" value="PTHR15588"/>
</dbReference>
<dbReference type="SUPFAM" id="SSF57959">
    <property type="entry name" value="Leucine zipper domain"/>
    <property type="match status" value="1"/>
</dbReference>
<dbReference type="FunFam" id="2.30.30.100:FF:000027">
    <property type="entry name" value="U6 snRNA-associated Sm-like protein LSm8"/>
    <property type="match status" value="1"/>
</dbReference>
<evidence type="ECO:0000259" key="11">
    <source>
        <dbReference type="PROSITE" id="PS50217"/>
    </source>
</evidence>
<dbReference type="PROSITE" id="PS00036">
    <property type="entry name" value="BZIP_BASIC"/>
    <property type="match status" value="1"/>
</dbReference>
<evidence type="ECO:0000256" key="3">
    <source>
        <dbReference type="ARBA" id="ARBA00022664"/>
    </source>
</evidence>
<dbReference type="SMART" id="SM00651">
    <property type="entry name" value="Sm"/>
    <property type="match status" value="1"/>
</dbReference>
<dbReference type="Gene3D" id="2.30.30.100">
    <property type="match status" value="1"/>
</dbReference>
<dbReference type="PROSITE" id="PS52002">
    <property type="entry name" value="SM"/>
    <property type="match status" value="1"/>
</dbReference>
<sequence length="324" mass="36903">MKTPATTTSGVSRRGRQKKQNGQKKRGTASSSSSSSFDKSKINVKGLVIDIENITDEQLYALRKEIPRKDYRLLKNRKSARKSRKRRKQELSTLREEIDVLKKENKRLMELLQQKQENDISLIAEAKKIVNNKLTSEQAIQVTPFPNYIPTSVELTPLANPQDMITIAEQKKDSGCPSILKPMAKHPWSQIQQLLICFHASNSNVNSNNKRHLNLQSRIPKATSLHKVQEAQEKLVDKTVNIITNDGRNFIGTLISFDQKTNVILSQCMERIYLENKEVQAEEMGVFFIRGDNISVIGEIDENLEKGIDYNKIKAQPLKSVLLH</sequence>
<dbReference type="InterPro" id="IPR047575">
    <property type="entry name" value="Sm"/>
</dbReference>
<dbReference type="InterPro" id="IPR034103">
    <property type="entry name" value="Lsm8"/>
</dbReference>
<evidence type="ECO:0000259" key="12">
    <source>
        <dbReference type="PROSITE" id="PS52002"/>
    </source>
</evidence>
<evidence type="ECO:0000256" key="9">
    <source>
        <dbReference type="SAM" id="Coils"/>
    </source>
</evidence>
<feature type="domain" description="BZIP" evidence="11">
    <location>
        <begin position="66"/>
        <end position="114"/>
    </location>
</feature>
<dbReference type="InterPro" id="IPR046347">
    <property type="entry name" value="bZIP_sf"/>
</dbReference>
<feature type="domain" description="Sm" evidence="12">
    <location>
        <begin position="227"/>
        <end position="303"/>
    </location>
</feature>
<dbReference type="Pfam" id="PF00170">
    <property type="entry name" value="bZIP_1"/>
    <property type="match status" value="1"/>
</dbReference>
<dbReference type="Proteomes" id="UP000039865">
    <property type="component" value="Unassembled WGS sequence"/>
</dbReference>
<gene>
    <name evidence="13" type="primary">Contig17327.g18444</name>
    <name evidence="13" type="ORF">STYLEM_20470</name>
</gene>
<dbReference type="PANTHER" id="PTHR15588:SF9">
    <property type="entry name" value="U6 SNRNA-ASSOCIATED SM-LIKE PROTEIN LSM8"/>
    <property type="match status" value="1"/>
</dbReference>
<evidence type="ECO:0000256" key="1">
    <source>
        <dbReference type="ARBA" id="ARBA00004123"/>
    </source>
</evidence>
<dbReference type="PANTHER" id="PTHR15588">
    <property type="entry name" value="LSM1"/>
    <property type="match status" value="1"/>
</dbReference>
<evidence type="ECO:0000313" key="13">
    <source>
        <dbReference type="EMBL" id="CDW91316.1"/>
    </source>
</evidence>
<accession>A0A078BAS1</accession>
<evidence type="ECO:0000256" key="7">
    <source>
        <dbReference type="ARBA" id="ARBA00023242"/>
    </source>
</evidence>
<evidence type="ECO:0000256" key="2">
    <source>
        <dbReference type="ARBA" id="ARBA00006850"/>
    </source>
</evidence>
<dbReference type="GO" id="GO:0005688">
    <property type="term" value="C:U6 snRNP"/>
    <property type="evidence" value="ECO:0007669"/>
    <property type="project" value="InterPro"/>
</dbReference>
<comment type="similarity">
    <text evidence="2">Belongs to the snRNP Sm proteins family.</text>
</comment>
<evidence type="ECO:0000256" key="10">
    <source>
        <dbReference type="SAM" id="MobiDB-lite"/>
    </source>
</evidence>
<dbReference type="CDD" id="cd01727">
    <property type="entry name" value="LSm8"/>
    <property type="match status" value="1"/>
</dbReference>
<dbReference type="Gene3D" id="1.20.5.170">
    <property type="match status" value="1"/>
</dbReference>
<dbReference type="GO" id="GO:0071011">
    <property type="term" value="C:precatalytic spliceosome"/>
    <property type="evidence" value="ECO:0007669"/>
    <property type="project" value="TreeGrafter"/>
</dbReference>
<protein>
    <submittedName>
        <fullName evidence="13">N-alpha-acetyltransferase auxiliary subunit-like</fullName>
    </submittedName>
</protein>
<keyword evidence="7" id="KW-0539">Nucleus</keyword>
<keyword evidence="4" id="KW-0747">Spliceosome</keyword>
<feature type="compositionally biased region" description="Polar residues" evidence="10">
    <location>
        <begin position="1"/>
        <end position="11"/>
    </location>
</feature>
<evidence type="ECO:0000256" key="4">
    <source>
        <dbReference type="ARBA" id="ARBA00022728"/>
    </source>
</evidence>
<dbReference type="InterPro" id="IPR004827">
    <property type="entry name" value="bZIP"/>
</dbReference>
<dbReference type="EMBL" id="CCKQ01019295">
    <property type="protein sequence ID" value="CDW91316.1"/>
    <property type="molecule type" value="Genomic_DNA"/>
</dbReference>
<dbReference type="GO" id="GO:0046540">
    <property type="term" value="C:U4/U6 x U5 tri-snRNP complex"/>
    <property type="evidence" value="ECO:0007669"/>
    <property type="project" value="InterPro"/>
</dbReference>
<keyword evidence="14" id="KW-1185">Reference proteome</keyword>
<feature type="region of interest" description="Disordered" evidence="10">
    <location>
        <begin position="1"/>
        <end position="38"/>
    </location>
</feature>
<dbReference type="InterPro" id="IPR010920">
    <property type="entry name" value="LSM_dom_sf"/>
</dbReference>
<keyword evidence="9" id="KW-0175">Coiled coil</keyword>
<keyword evidence="5" id="KW-0694">RNA-binding</keyword>